<accession>A0A7S2JQI4</accession>
<proteinExistence type="predicted"/>
<feature type="domain" description="Opioid growth factor receptor (OGFr) conserved" evidence="1">
    <location>
        <begin position="7"/>
        <end position="71"/>
    </location>
</feature>
<dbReference type="GO" id="GO:0016020">
    <property type="term" value="C:membrane"/>
    <property type="evidence" value="ECO:0007669"/>
    <property type="project" value="InterPro"/>
</dbReference>
<reference evidence="2" key="1">
    <citation type="submission" date="2021-01" db="EMBL/GenBank/DDBJ databases">
        <authorList>
            <person name="Corre E."/>
            <person name="Pelletier E."/>
            <person name="Niang G."/>
            <person name="Scheremetjew M."/>
            <person name="Finn R."/>
            <person name="Kale V."/>
            <person name="Holt S."/>
            <person name="Cochrane G."/>
            <person name="Meng A."/>
            <person name="Brown T."/>
            <person name="Cohen L."/>
        </authorList>
    </citation>
    <scope>NUCLEOTIDE SEQUENCE</scope>
    <source>
        <strain evidence="2">RCC3387</strain>
    </source>
</reference>
<dbReference type="Pfam" id="PF04664">
    <property type="entry name" value="OGFr_N"/>
    <property type="match status" value="1"/>
</dbReference>
<dbReference type="GO" id="GO:0038023">
    <property type="term" value="F:signaling receptor activity"/>
    <property type="evidence" value="ECO:0007669"/>
    <property type="project" value="InterPro"/>
</dbReference>
<name>A0A7S2JQI4_9DINO</name>
<protein>
    <recommendedName>
        <fullName evidence="1">Opioid growth factor receptor (OGFr) conserved domain-containing protein</fullName>
    </recommendedName>
</protein>
<organism evidence="2">
    <name type="scientific">Zooxanthella nutricula</name>
    <dbReference type="NCBI Taxonomy" id="1333877"/>
    <lineage>
        <taxon>Eukaryota</taxon>
        <taxon>Sar</taxon>
        <taxon>Alveolata</taxon>
        <taxon>Dinophyceae</taxon>
        <taxon>Peridiniales</taxon>
        <taxon>Peridiniales incertae sedis</taxon>
        <taxon>Zooxanthella</taxon>
    </lineage>
</organism>
<sequence length="108" mass="12776">MARFCWFLGLELRRSELGRARVVIASHFRERVPDCWSSMFGSNHNWLRISRVLHCLGLCGLRDEQQALLQCLEELYQSGRARCASAMPHWRGRARQARWPSMRSRVFR</sequence>
<dbReference type="InterPro" id="IPR006757">
    <property type="entry name" value="OGF_rcpt"/>
</dbReference>
<dbReference type="EMBL" id="HBGW01032737">
    <property type="protein sequence ID" value="CAD9554730.1"/>
    <property type="molecule type" value="Transcribed_RNA"/>
</dbReference>
<dbReference type="AlphaFoldDB" id="A0A7S2JQI4"/>
<evidence type="ECO:0000313" key="2">
    <source>
        <dbReference type="EMBL" id="CAD9554730.1"/>
    </source>
</evidence>
<evidence type="ECO:0000259" key="1">
    <source>
        <dbReference type="Pfam" id="PF04664"/>
    </source>
</evidence>
<gene>
    <name evidence="2" type="ORF">BRAN1462_LOCUS20681</name>
</gene>